<dbReference type="EMBL" id="JBHUOR010000101">
    <property type="protein sequence ID" value="MFD2869138.1"/>
    <property type="molecule type" value="Genomic_DNA"/>
</dbReference>
<proteinExistence type="predicted"/>
<evidence type="ECO:0000313" key="1">
    <source>
        <dbReference type="EMBL" id="MFD2869138.1"/>
    </source>
</evidence>
<dbReference type="Proteomes" id="UP001597568">
    <property type="component" value="Unassembled WGS sequence"/>
</dbReference>
<protein>
    <submittedName>
        <fullName evidence="1">Uncharacterized protein</fullName>
    </submittedName>
</protein>
<evidence type="ECO:0000313" key="2">
    <source>
        <dbReference type="Proteomes" id="UP001597568"/>
    </source>
</evidence>
<dbReference type="RefSeq" id="WP_380147956.1">
    <property type="nucleotide sequence ID" value="NZ_JBHUOR010000101.1"/>
</dbReference>
<gene>
    <name evidence="1" type="ORF">ACFSY7_11600</name>
</gene>
<accession>A0ABW5Y1C7</accession>
<reference evidence="2" key="1">
    <citation type="journal article" date="2019" name="Int. J. Syst. Evol. Microbiol.">
        <title>The Global Catalogue of Microorganisms (GCM) 10K type strain sequencing project: providing services to taxonomists for standard genome sequencing and annotation.</title>
        <authorList>
            <consortium name="The Broad Institute Genomics Platform"/>
            <consortium name="The Broad Institute Genome Sequencing Center for Infectious Disease"/>
            <person name="Wu L."/>
            <person name="Ma J."/>
        </authorList>
    </citation>
    <scope>NUCLEOTIDE SEQUENCE [LARGE SCALE GENOMIC DNA]</scope>
    <source>
        <strain evidence="2">KCTC 33522</strain>
    </source>
</reference>
<keyword evidence="2" id="KW-1185">Reference proteome</keyword>
<sequence>MHYVKNKETKVKWLIGSSCAEEFGDYKLNVPSDQEIQHKKTAVIQQLSDVVPDLLSYLESNKQFHKKYATLPKELFKKKSTLLSKLISIKSEHLKFPKQKNLKNLEQFYKQVISVDLAIEAHITRYQNHLLFPTPEIQQWINKSKNPQHLISMIKKNNGLIPKELFAEIAELQYIERLLQEILIHFDQHLLSIIMTKTITEKITFKLTFLKSKTILEMPTSNFLEVFTELFFDESYSIKIIENRLKTRAEISQIYNKVSVIFEDYARLFKRLGFKLVVTRYTQDLLILQKNSTYFEYDSRIFLMAITNMHLGLEKATAEGVSHALSESFYRQFDEEEWHDYINLLKSLK</sequence>
<name>A0ABW5Y1C7_9BACL</name>
<comment type="caution">
    <text evidence="1">The sequence shown here is derived from an EMBL/GenBank/DDBJ whole genome shotgun (WGS) entry which is preliminary data.</text>
</comment>
<organism evidence="1 2">
    <name type="scientific">Kurthia populi</name>
    <dbReference type="NCBI Taxonomy" id="1562132"/>
    <lineage>
        <taxon>Bacteria</taxon>
        <taxon>Bacillati</taxon>
        <taxon>Bacillota</taxon>
        <taxon>Bacilli</taxon>
        <taxon>Bacillales</taxon>
        <taxon>Caryophanaceae</taxon>
        <taxon>Kurthia</taxon>
    </lineage>
</organism>